<comment type="caution">
    <text evidence="3">The sequence shown here is derived from an EMBL/GenBank/DDBJ whole genome shotgun (WGS) entry which is preliminary data.</text>
</comment>
<dbReference type="NCBIfam" id="TIGR01679">
    <property type="entry name" value="bact_FAD_ox"/>
    <property type="match status" value="1"/>
</dbReference>
<dbReference type="InterPro" id="IPR016166">
    <property type="entry name" value="FAD-bd_PCMH"/>
</dbReference>
<name>A0ABW4P2I3_9NOCA</name>
<gene>
    <name evidence="3" type="ORF">ACFSJG_05295</name>
</gene>
<dbReference type="Gene3D" id="3.30.465.10">
    <property type="match status" value="1"/>
</dbReference>
<dbReference type="Proteomes" id="UP001597286">
    <property type="component" value="Unassembled WGS sequence"/>
</dbReference>
<feature type="domain" description="FAD-binding PCMH-type" evidence="2">
    <location>
        <begin position="13"/>
        <end position="187"/>
    </location>
</feature>
<sequence>MDSQTWQNWARCADARPTRYATPSTVTELSTEIGRAAAEGLQVKCVGAGHSFTPIAATDGVMISLDNLQGIESVVPTTEPSGALVTVFAGTRLHALNPALWDLGLAMANLGDIDAQSIAGAISTGTHGTGARFGGIAHQVRALQLVLADGTVVDCSDEENPELFHAARIGLGAIGVIAKVTLQCVDAFLMRAVEAPGLLSETLAGLDEHVAGTDHFEFYWFPHTDRVLTKHNTRLPADRAVDPVHPVRAFVEDELLSNVLFDGINRVATAIPSAIPSINGFTARALSRREYVNRSFEVFASPRRVRFREMEYAVPAEAVSDTLREIDRWLNKSDVTVAFPVEVRFAAADDVWMSTANGRDTAYIAVHQYHRRDHREYFDAVEAIARGVDGRPHWGKLHSRTADDLRPSYRHFDAFVSVRDKYDPARLFDNAYLRQVLG</sequence>
<dbReference type="InterPro" id="IPR007173">
    <property type="entry name" value="ALO_C"/>
</dbReference>
<reference evidence="4" key="1">
    <citation type="journal article" date="2019" name="Int. J. Syst. Evol. Microbiol.">
        <title>The Global Catalogue of Microorganisms (GCM) 10K type strain sequencing project: providing services to taxonomists for standard genome sequencing and annotation.</title>
        <authorList>
            <consortium name="The Broad Institute Genomics Platform"/>
            <consortium name="The Broad Institute Genome Sequencing Center for Infectious Disease"/>
            <person name="Wu L."/>
            <person name="Ma J."/>
        </authorList>
    </citation>
    <scope>NUCLEOTIDE SEQUENCE [LARGE SCALE GENOMIC DNA]</scope>
    <source>
        <strain evidence="4">DT72</strain>
    </source>
</reference>
<evidence type="ECO:0000256" key="1">
    <source>
        <dbReference type="ARBA" id="ARBA00023002"/>
    </source>
</evidence>
<dbReference type="SUPFAM" id="SSF56176">
    <property type="entry name" value="FAD-binding/transporter-associated domain-like"/>
    <property type="match status" value="1"/>
</dbReference>
<evidence type="ECO:0000313" key="4">
    <source>
        <dbReference type="Proteomes" id="UP001597286"/>
    </source>
</evidence>
<dbReference type="EMBL" id="JBHUFB010000007">
    <property type="protein sequence ID" value="MFD1811620.1"/>
    <property type="molecule type" value="Genomic_DNA"/>
</dbReference>
<dbReference type="Gene3D" id="1.10.45.10">
    <property type="entry name" value="Vanillyl-alcohol Oxidase, Chain A, domain 4"/>
    <property type="match status" value="1"/>
</dbReference>
<dbReference type="InterPro" id="IPR016169">
    <property type="entry name" value="FAD-bd_PCMH_sub2"/>
</dbReference>
<dbReference type="Pfam" id="PF01565">
    <property type="entry name" value="FAD_binding_4"/>
    <property type="match status" value="1"/>
</dbReference>
<proteinExistence type="predicted"/>
<dbReference type="InterPro" id="IPR006094">
    <property type="entry name" value="Oxid_FAD_bind_N"/>
</dbReference>
<accession>A0ABW4P2I3</accession>
<dbReference type="PROSITE" id="PS51387">
    <property type="entry name" value="FAD_PCMH"/>
    <property type="match status" value="1"/>
</dbReference>
<keyword evidence="4" id="KW-1185">Reference proteome</keyword>
<dbReference type="InterPro" id="IPR016167">
    <property type="entry name" value="FAD-bd_PCMH_sub1"/>
</dbReference>
<dbReference type="PANTHER" id="PTHR43762">
    <property type="entry name" value="L-GULONOLACTONE OXIDASE"/>
    <property type="match status" value="1"/>
</dbReference>
<organism evidence="3 4">
    <name type="scientific">Rhodococcus gannanensis</name>
    <dbReference type="NCBI Taxonomy" id="1960308"/>
    <lineage>
        <taxon>Bacteria</taxon>
        <taxon>Bacillati</taxon>
        <taxon>Actinomycetota</taxon>
        <taxon>Actinomycetes</taxon>
        <taxon>Mycobacteriales</taxon>
        <taxon>Nocardiaceae</taxon>
        <taxon>Rhodococcus</taxon>
    </lineage>
</organism>
<protein>
    <submittedName>
        <fullName evidence="3">D-arabinono-1,4-lactone oxidase</fullName>
    </submittedName>
</protein>
<dbReference type="PANTHER" id="PTHR43762:SF1">
    <property type="entry name" value="D-ARABINONO-1,4-LACTONE OXIDASE"/>
    <property type="match status" value="1"/>
</dbReference>
<keyword evidence="1" id="KW-0560">Oxidoreductase</keyword>
<dbReference type="InterPro" id="IPR010031">
    <property type="entry name" value="FAD_lactone_oxidase-like"/>
</dbReference>
<dbReference type="PIRSF" id="PIRSF000136">
    <property type="entry name" value="LGO_GLO"/>
    <property type="match status" value="1"/>
</dbReference>
<dbReference type="InterPro" id="IPR016171">
    <property type="entry name" value="Vanillyl_alc_oxidase_C-sub2"/>
</dbReference>
<evidence type="ECO:0000259" key="2">
    <source>
        <dbReference type="PROSITE" id="PS51387"/>
    </source>
</evidence>
<dbReference type="RefSeq" id="WP_378484151.1">
    <property type="nucleotide sequence ID" value="NZ_JBHUFB010000007.1"/>
</dbReference>
<dbReference type="Gene3D" id="3.30.70.2520">
    <property type="match status" value="1"/>
</dbReference>
<dbReference type="Gene3D" id="3.30.43.10">
    <property type="entry name" value="Uridine Diphospho-n-acetylenolpyruvylglucosamine Reductase, domain 2"/>
    <property type="match status" value="1"/>
</dbReference>
<dbReference type="InterPro" id="IPR036318">
    <property type="entry name" value="FAD-bd_PCMH-like_sf"/>
</dbReference>
<dbReference type="Pfam" id="PF04030">
    <property type="entry name" value="ALO"/>
    <property type="match status" value="1"/>
</dbReference>
<evidence type="ECO:0000313" key="3">
    <source>
        <dbReference type="EMBL" id="MFD1811620.1"/>
    </source>
</evidence>